<keyword evidence="3" id="KW-0808">Transferase</keyword>
<dbReference type="InterPro" id="IPR005790">
    <property type="entry name" value="DNA_polIII_delta"/>
</dbReference>
<comment type="caution">
    <text evidence="11">The sequence shown here is derived from an EMBL/GenBank/DDBJ whole genome shotgun (WGS) entry which is preliminary data.</text>
</comment>
<dbReference type="Gene3D" id="3.40.50.300">
    <property type="entry name" value="P-loop containing nucleotide triphosphate hydrolases"/>
    <property type="match status" value="1"/>
</dbReference>
<dbReference type="Pfam" id="PF06144">
    <property type="entry name" value="DNA_pol3_delta"/>
    <property type="match status" value="1"/>
</dbReference>
<evidence type="ECO:0000256" key="4">
    <source>
        <dbReference type="ARBA" id="ARBA00022695"/>
    </source>
</evidence>
<dbReference type="InterPro" id="IPR048466">
    <property type="entry name" value="DNA_pol3_delta-like_C"/>
</dbReference>
<reference evidence="11 12" key="1">
    <citation type="journal article" date="2016" name="Nat. Commun.">
        <title>Thousands of microbial genomes shed light on interconnected biogeochemical processes in an aquifer system.</title>
        <authorList>
            <person name="Anantharaman K."/>
            <person name="Brown C.T."/>
            <person name="Hug L.A."/>
            <person name="Sharon I."/>
            <person name="Castelle C.J."/>
            <person name="Probst A.J."/>
            <person name="Thomas B.C."/>
            <person name="Singh A."/>
            <person name="Wilkins M.J."/>
            <person name="Karaoz U."/>
            <person name="Brodie E.L."/>
            <person name="Williams K.H."/>
            <person name="Hubbard S.S."/>
            <person name="Banfield J.F."/>
        </authorList>
    </citation>
    <scope>NUCLEOTIDE SEQUENCE [LARGE SCALE GENOMIC DNA]</scope>
</reference>
<evidence type="ECO:0000256" key="3">
    <source>
        <dbReference type="ARBA" id="ARBA00022679"/>
    </source>
</evidence>
<dbReference type="InterPro" id="IPR010372">
    <property type="entry name" value="DNA_pol3_delta_N"/>
</dbReference>
<dbReference type="NCBIfam" id="TIGR01128">
    <property type="entry name" value="holA"/>
    <property type="match status" value="1"/>
</dbReference>
<evidence type="ECO:0000256" key="6">
    <source>
        <dbReference type="ARBA" id="ARBA00022932"/>
    </source>
</evidence>
<dbReference type="Proteomes" id="UP000177331">
    <property type="component" value="Unassembled WGS sequence"/>
</dbReference>
<dbReference type="PANTHER" id="PTHR34388">
    <property type="entry name" value="DNA POLYMERASE III SUBUNIT DELTA"/>
    <property type="match status" value="1"/>
</dbReference>
<evidence type="ECO:0000256" key="1">
    <source>
        <dbReference type="ARBA" id="ARBA00012417"/>
    </source>
</evidence>
<dbReference type="Pfam" id="PF21694">
    <property type="entry name" value="DNA_pol3_delta_C"/>
    <property type="match status" value="1"/>
</dbReference>
<keyword evidence="6" id="KW-0239">DNA-directed DNA polymerase</keyword>
<dbReference type="EMBL" id="MGFD01000004">
    <property type="protein sequence ID" value="OGL99713.1"/>
    <property type="molecule type" value="Genomic_DNA"/>
</dbReference>
<dbReference type="InterPro" id="IPR027417">
    <property type="entry name" value="P-loop_NTPase"/>
</dbReference>
<evidence type="ECO:0000313" key="11">
    <source>
        <dbReference type="EMBL" id="OGL99713.1"/>
    </source>
</evidence>
<gene>
    <name evidence="11" type="ORF">A2318_03170</name>
</gene>
<dbReference type="Gene3D" id="1.10.8.60">
    <property type="match status" value="1"/>
</dbReference>
<dbReference type="PANTHER" id="PTHR34388:SF1">
    <property type="entry name" value="DNA POLYMERASE III SUBUNIT DELTA"/>
    <property type="match status" value="1"/>
</dbReference>
<dbReference type="InterPro" id="IPR008921">
    <property type="entry name" value="DNA_pol3_clamp-load_cplx_C"/>
</dbReference>
<dbReference type="STRING" id="1802421.A2318_03170"/>
<organism evidence="11 12">
    <name type="scientific">Candidatus Uhrbacteria bacterium RIFOXYB2_FULL_45_11</name>
    <dbReference type="NCBI Taxonomy" id="1802421"/>
    <lineage>
        <taxon>Bacteria</taxon>
        <taxon>Candidatus Uhriibacteriota</taxon>
    </lineage>
</organism>
<accession>A0A1F7WA63</accession>
<dbReference type="GO" id="GO:0003677">
    <property type="term" value="F:DNA binding"/>
    <property type="evidence" value="ECO:0007669"/>
    <property type="project" value="InterPro"/>
</dbReference>
<feature type="domain" description="DNA polymerase III delta N-terminal" evidence="9">
    <location>
        <begin position="4"/>
        <end position="122"/>
    </location>
</feature>
<dbReference type="GO" id="GO:0009360">
    <property type="term" value="C:DNA polymerase III complex"/>
    <property type="evidence" value="ECO:0007669"/>
    <property type="project" value="InterPro"/>
</dbReference>
<dbReference type="SUPFAM" id="SSF52540">
    <property type="entry name" value="P-loop containing nucleoside triphosphate hydrolases"/>
    <property type="match status" value="1"/>
</dbReference>
<dbReference type="SUPFAM" id="SSF48019">
    <property type="entry name" value="post-AAA+ oligomerization domain-like"/>
    <property type="match status" value="1"/>
</dbReference>
<evidence type="ECO:0000256" key="8">
    <source>
        <dbReference type="ARBA" id="ARBA00049244"/>
    </source>
</evidence>
<evidence type="ECO:0000256" key="7">
    <source>
        <dbReference type="ARBA" id="ARBA00034754"/>
    </source>
</evidence>
<keyword evidence="4" id="KW-0548">Nucleotidyltransferase</keyword>
<dbReference type="GO" id="GO:0003887">
    <property type="term" value="F:DNA-directed DNA polymerase activity"/>
    <property type="evidence" value="ECO:0007669"/>
    <property type="project" value="UniProtKB-KW"/>
</dbReference>
<keyword evidence="5" id="KW-0235">DNA replication</keyword>
<dbReference type="EC" id="2.7.7.7" evidence="1"/>
<evidence type="ECO:0000313" key="12">
    <source>
        <dbReference type="Proteomes" id="UP000177331"/>
    </source>
</evidence>
<dbReference type="Gene3D" id="1.20.272.10">
    <property type="match status" value="1"/>
</dbReference>
<proteinExistence type="inferred from homology"/>
<evidence type="ECO:0000259" key="10">
    <source>
        <dbReference type="Pfam" id="PF21694"/>
    </source>
</evidence>
<dbReference type="AlphaFoldDB" id="A0A1F7WA63"/>
<evidence type="ECO:0000256" key="5">
    <source>
        <dbReference type="ARBA" id="ARBA00022705"/>
    </source>
</evidence>
<sequence length="324" mass="36081">MLLFVYGDDGFRTQEKVSQLKSAFREKHDPSGLNTVVFPSADGKLIVGDVIQAVTTMPFLSKHRMVIIRDLIDSVKKEDLALWESGLSRTPDSTIVILWESKAVDAIEKKPLFKTLKEQAQVHTYPFPALAGTSLTTWIADRCKSKGSAIESGALRALIERVGADLWLMSHEIDKLVAYANGATITETMVTQLVQANFEGKIFDLVDALSRKDIRATVRMLEEERFAGSDDYYLMSMFTRQIRLLLGARSVLDQNPRADKNVIATELDVHPFVASKLVTQAKNFSLTQLLDAHAQLFEFDRAMKNGGMSADLAVDLVTISLLKK</sequence>
<feature type="domain" description="DNA polymerase III delta subunit-like C-terminal" evidence="10">
    <location>
        <begin position="200"/>
        <end position="319"/>
    </location>
</feature>
<comment type="catalytic activity">
    <reaction evidence="8">
        <text>DNA(n) + a 2'-deoxyribonucleoside 5'-triphosphate = DNA(n+1) + diphosphate</text>
        <dbReference type="Rhea" id="RHEA:22508"/>
        <dbReference type="Rhea" id="RHEA-COMP:17339"/>
        <dbReference type="Rhea" id="RHEA-COMP:17340"/>
        <dbReference type="ChEBI" id="CHEBI:33019"/>
        <dbReference type="ChEBI" id="CHEBI:61560"/>
        <dbReference type="ChEBI" id="CHEBI:173112"/>
        <dbReference type="EC" id="2.7.7.7"/>
    </reaction>
</comment>
<comment type="similarity">
    <text evidence="7">Belongs to the DNA polymerase HolA subunit family.</text>
</comment>
<dbReference type="GO" id="GO:0006261">
    <property type="term" value="P:DNA-templated DNA replication"/>
    <property type="evidence" value="ECO:0007669"/>
    <property type="project" value="TreeGrafter"/>
</dbReference>
<evidence type="ECO:0000256" key="2">
    <source>
        <dbReference type="ARBA" id="ARBA00017703"/>
    </source>
</evidence>
<protein>
    <recommendedName>
        <fullName evidence="2">DNA polymerase III subunit delta</fullName>
        <ecNumber evidence="1">2.7.7.7</ecNumber>
    </recommendedName>
</protein>
<evidence type="ECO:0000259" key="9">
    <source>
        <dbReference type="Pfam" id="PF06144"/>
    </source>
</evidence>
<name>A0A1F7WA63_9BACT</name>